<evidence type="ECO:0000256" key="5">
    <source>
        <dbReference type="SAM" id="Phobius"/>
    </source>
</evidence>
<comment type="caution">
    <text evidence="6">The sequence shown here is derived from an EMBL/GenBank/DDBJ whole genome shotgun (WGS) entry which is preliminary data.</text>
</comment>
<evidence type="ECO:0000313" key="7">
    <source>
        <dbReference type="Proteomes" id="UP001446032"/>
    </source>
</evidence>
<evidence type="ECO:0000256" key="4">
    <source>
        <dbReference type="ARBA" id="ARBA00023136"/>
    </source>
</evidence>
<proteinExistence type="predicted"/>
<feature type="transmembrane region" description="Helical" evidence="5">
    <location>
        <begin position="65"/>
        <end position="83"/>
    </location>
</feature>
<dbReference type="Pfam" id="PF04172">
    <property type="entry name" value="LrgB"/>
    <property type="match status" value="1"/>
</dbReference>
<name>A0ABV1APD0_9FIRM</name>
<protein>
    <submittedName>
        <fullName evidence="6">LrgB family protein</fullName>
    </submittedName>
</protein>
<evidence type="ECO:0000256" key="1">
    <source>
        <dbReference type="ARBA" id="ARBA00004141"/>
    </source>
</evidence>
<reference evidence="6 7" key="1">
    <citation type="submission" date="2024-03" db="EMBL/GenBank/DDBJ databases">
        <title>Human intestinal bacterial collection.</title>
        <authorList>
            <person name="Pauvert C."/>
            <person name="Hitch T.C.A."/>
            <person name="Clavel T."/>
        </authorList>
    </citation>
    <scope>NUCLEOTIDE SEQUENCE [LARGE SCALE GENOMIC DNA]</scope>
    <source>
        <strain evidence="6 7">CLA-AA-H95</strain>
    </source>
</reference>
<comment type="subcellular location">
    <subcellularLocation>
        <location evidence="1">Membrane</location>
        <topology evidence="1">Multi-pass membrane protein</topology>
    </subcellularLocation>
</comment>
<accession>A0ABV1APD0</accession>
<feature type="transmembrane region" description="Helical" evidence="5">
    <location>
        <begin position="33"/>
        <end position="53"/>
    </location>
</feature>
<evidence type="ECO:0000313" key="6">
    <source>
        <dbReference type="EMBL" id="MEQ2358769.1"/>
    </source>
</evidence>
<sequence length="230" mass="24371">MDNLIMSSATVGIVISLLAYEIGLAAQRKWKLALLNPLLISIAIVIAFLVVFHVDYESYNMSAKYLSYLLTPATVSLAIPLYLQLDLLKKNIGAIFGGVISGVIASLGTVLVMSIVFGLSHKEYVTMLPKSITTAIGMGISEELGGYVTISVAVIIITGVLGNMFAEYICKLFRIKSPISRGLAIGTASHAVGTARAMELGEVEGAMSSLAIVVCGLCTVIGASIFSYLW</sequence>
<evidence type="ECO:0000256" key="3">
    <source>
        <dbReference type="ARBA" id="ARBA00022989"/>
    </source>
</evidence>
<organism evidence="6 7">
    <name type="scientific">Blautia intestinihominis</name>
    <dbReference type="NCBI Taxonomy" id="3133152"/>
    <lineage>
        <taxon>Bacteria</taxon>
        <taxon>Bacillati</taxon>
        <taxon>Bacillota</taxon>
        <taxon>Clostridia</taxon>
        <taxon>Lachnospirales</taxon>
        <taxon>Lachnospiraceae</taxon>
        <taxon>Blautia</taxon>
    </lineage>
</organism>
<keyword evidence="7" id="KW-1185">Reference proteome</keyword>
<dbReference type="PANTHER" id="PTHR30249">
    <property type="entry name" value="PUTATIVE SEROTONIN TRANSPORTER"/>
    <property type="match status" value="1"/>
</dbReference>
<dbReference type="EMBL" id="JBBMEI010000030">
    <property type="protein sequence ID" value="MEQ2358769.1"/>
    <property type="molecule type" value="Genomic_DNA"/>
</dbReference>
<keyword evidence="4 5" id="KW-0472">Membrane</keyword>
<evidence type="ECO:0000256" key="2">
    <source>
        <dbReference type="ARBA" id="ARBA00022692"/>
    </source>
</evidence>
<keyword evidence="2 5" id="KW-0812">Transmembrane</keyword>
<feature type="transmembrane region" description="Helical" evidence="5">
    <location>
        <begin position="6"/>
        <end position="26"/>
    </location>
</feature>
<gene>
    <name evidence="6" type="ORF">WMO75_10560</name>
</gene>
<dbReference type="Proteomes" id="UP001446032">
    <property type="component" value="Unassembled WGS sequence"/>
</dbReference>
<feature type="transmembrane region" description="Helical" evidence="5">
    <location>
        <begin position="144"/>
        <end position="166"/>
    </location>
</feature>
<dbReference type="PANTHER" id="PTHR30249:SF0">
    <property type="entry name" value="PLASTIDAL GLYCOLATE_GLYCERATE TRANSLOCATOR 1, CHLOROPLASTIC"/>
    <property type="match status" value="1"/>
</dbReference>
<feature type="transmembrane region" description="Helical" evidence="5">
    <location>
        <begin position="95"/>
        <end position="119"/>
    </location>
</feature>
<keyword evidence="3 5" id="KW-1133">Transmembrane helix</keyword>
<dbReference type="RefSeq" id="WP_022215613.1">
    <property type="nucleotide sequence ID" value="NZ_JBBMEI010000030.1"/>
</dbReference>
<feature type="transmembrane region" description="Helical" evidence="5">
    <location>
        <begin position="206"/>
        <end position="229"/>
    </location>
</feature>
<dbReference type="InterPro" id="IPR007300">
    <property type="entry name" value="CidB/LrgB"/>
</dbReference>